<organism evidence="2 3">
    <name type="scientific">Apiospora phragmitis</name>
    <dbReference type="NCBI Taxonomy" id="2905665"/>
    <lineage>
        <taxon>Eukaryota</taxon>
        <taxon>Fungi</taxon>
        <taxon>Dikarya</taxon>
        <taxon>Ascomycota</taxon>
        <taxon>Pezizomycotina</taxon>
        <taxon>Sordariomycetes</taxon>
        <taxon>Xylariomycetidae</taxon>
        <taxon>Amphisphaeriales</taxon>
        <taxon>Apiosporaceae</taxon>
        <taxon>Apiospora</taxon>
    </lineage>
</organism>
<dbReference type="Proteomes" id="UP001480595">
    <property type="component" value="Unassembled WGS sequence"/>
</dbReference>
<dbReference type="EMBL" id="JAQQWL010000007">
    <property type="protein sequence ID" value="KAK8064616.1"/>
    <property type="molecule type" value="Genomic_DNA"/>
</dbReference>
<evidence type="ECO:0000256" key="1">
    <source>
        <dbReference type="SAM" id="MobiDB-lite"/>
    </source>
</evidence>
<proteinExistence type="predicted"/>
<feature type="compositionally biased region" description="Low complexity" evidence="1">
    <location>
        <begin position="166"/>
        <end position="178"/>
    </location>
</feature>
<name>A0ABR1V0C2_9PEZI</name>
<gene>
    <name evidence="2" type="ORF">PG994_007254</name>
</gene>
<comment type="caution">
    <text evidence="2">The sequence shown here is derived from an EMBL/GenBank/DDBJ whole genome shotgun (WGS) entry which is preliminary data.</text>
</comment>
<reference evidence="2 3" key="1">
    <citation type="submission" date="2023-01" db="EMBL/GenBank/DDBJ databases">
        <title>Analysis of 21 Apiospora genomes using comparative genomics revels a genus with tremendous synthesis potential of carbohydrate active enzymes and secondary metabolites.</title>
        <authorList>
            <person name="Sorensen T."/>
        </authorList>
    </citation>
    <scope>NUCLEOTIDE SEQUENCE [LARGE SCALE GENOMIC DNA]</scope>
    <source>
        <strain evidence="2 3">CBS 135458</strain>
    </source>
</reference>
<sequence>MTEHPHLGLCHARADGTRGYQDLPPMSWVVNTLLPQAWDQAHWREERFARSVVAYGAGWGPSYRTLDVSWRKRQRLMPFLACCVDNNDNSSSPQGGGGGAAAAHRNALGALERCAWRALRVRPGQLPSAQGVAHRQCREEGRPREGEQLAQGLEAALRALWKPTVAAAAATASGSSPESSDDSRGSRLKRARHH</sequence>
<protein>
    <submittedName>
        <fullName evidence="2">Uncharacterized protein</fullName>
    </submittedName>
</protein>
<accession>A0ABR1V0C2</accession>
<evidence type="ECO:0000313" key="3">
    <source>
        <dbReference type="Proteomes" id="UP001480595"/>
    </source>
</evidence>
<feature type="region of interest" description="Disordered" evidence="1">
    <location>
        <begin position="166"/>
        <end position="194"/>
    </location>
</feature>
<evidence type="ECO:0000313" key="2">
    <source>
        <dbReference type="EMBL" id="KAK8064616.1"/>
    </source>
</evidence>
<keyword evidence="3" id="KW-1185">Reference proteome</keyword>
<dbReference type="RefSeq" id="XP_066715605.1">
    <property type="nucleotide sequence ID" value="XM_066858663.1"/>
</dbReference>
<dbReference type="GeneID" id="92091726"/>